<dbReference type="InterPro" id="IPR006016">
    <property type="entry name" value="UspA"/>
</dbReference>
<organism evidence="2 3">
    <name type="scientific">Oceanisphaera pacifica</name>
    <dbReference type="NCBI Taxonomy" id="2818389"/>
    <lineage>
        <taxon>Bacteria</taxon>
        <taxon>Pseudomonadati</taxon>
        <taxon>Pseudomonadota</taxon>
        <taxon>Gammaproteobacteria</taxon>
        <taxon>Aeromonadales</taxon>
        <taxon>Aeromonadaceae</taxon>
        <taxon>Oceanisphaera</taxon>
    </lineage>
</organism>
<feature type="domain" description="UspA" evidence="1">
    <location>
        <begin position="1"/>
        <end position="139"/>
    </location>
</feature>
<evidence type="ECO:0000313" key="2">
    <source>
        <dbReference type="EMBL" id="MBO1520052.1"/>
    </source>
</evidence>
<accession>A0ABS3NIA8</accession>
<sequence>MFNNILIAVHPTNEDEAKQALQEGARLLADGGELHLVSVYNPSGTAFFPHVNEEAPDAKENEVRDNLDLLMRKYLPLDVSATLHVLTGETAKQLNALAAQLKSDLVVLTSRGSCSRWSLRRATLEYVTINAPCAVLVLKGDEDELETKIA</sequence>
<reference evidence="2 3" key="1">
    <citation type="submission" date="2021-03" db="EMBL/GenBank/DDBJ databases">
        <title>Oceanisphaera sp. nov., isolated from the intestine.</title>
        <authorList>
            <person name="Zhao L.-H."/>
            <person name="Shi L.-F."/>
        </authorList>
    </citation>
    <scope>NUCLEOTIDE SEQUENCE [LARGE SCALE GENOMIC DNA]</scope>
    <source>
        <strain evidence="2 3">DM8</strain>
    </source>
</reference>
<comment type="caution">
    <text evidence="2">The sequence shown here is derived from an EMBL/GenBank/DDBJ whole genome shotgun (WGS) entry which is preliminary data.</text>
</comment>
<dbReference type="InterPro" id="IPR014729">
    <property type="entry name" value="Rossmann-like_a/b/a_fold"/>
</dbReference>
<protein>
    <submittedName>
        <fullName evidence="2">Universal stress protein</fullName>
    </submittedName>
</protein>
<evidence type="ECO:0000259" key="1">
    <source>
        <dbReference type="Pfam" id="PF00582"/>
    </source>
</evidence>
<dbReference type="CDD" id="cd00293">
    <property type="entry name" value="USP-like"/>
    <property type="match status" value="1"/>
</dbReference>
<dbReference type="SUPFAM" id="SSF52402">
    <property type="entry name" value="Adenine nucleotide alpha hydrolases-like"/>
    <property type="match status" value="1"/>
</dbReference>
<evidence type="ECO:0000313" key="3">
    <source>
        <dbReference type="Proteomes" id="UP000664882"/>
    </source>
</evidence>
<dbReference type="RefSeq" id="WP_208005926.1">
    <property type="nucleotide sequence ID" value="NZ_JAGDFX010000011.1"/>
</dbReference>
<proteinExistence type="predicted"/>
<name>A0ABS3NIA8_9GAMM</name>
<dbReference type="EMBL" id="JAGDFX010000011">
    <property type="protein sequence ID" value="MBO1520052.1"/>
    <property type="molecule type" value="Genomic_DNA"/>
</dbReference>
<dbReference type="Proteomes" id="UP000664882">
    <property type="component" value="Unassembled WGS sequence"/>
</dbReference>
<dbReference type="Gene3D" id="3.40.50.620">
    <property type="entry name" value="HUPs"/>
    <property type="match status" value="1"/>
</dbReference>
<gene>
    <name evidence="2" type="ORF">J3U76_10545</name>
</gene>
<keyword evidence="3" id="KW-1185">Reference proteome</keyword>
<dbReference type="Pfam" id="PF00582">
    <property type="entry name" value="Usp"/>
    <property type="match status" value="1"/>
</dbReference>